<dbReference type="GO" id="GO:0000155">
    <property type="term" value="F:phosphorelay sensor kinase activity"/>
    <property type="evidence" value="ECO:0007669"/>
    <property type="project" value="InterPro"/>
</dbReference>
<dbReference type="SMART" id="SM00091">
    <property type="entry name" value="PAS"/>
    <property type="match status" value="2"/>
</dbReference>
<dbReference type="InterPro" id="IPR000014">
    <property type="entry name" value="PAS"/>
</dbReference>
<dbReference type="Gene3D" id="1.20.5.1930">
    <property type="match status" value="1"/>
</dbReference>
<dbReference type="PANTHER" id="PTHR24421:SF59">
    <property type="entry name" value="OXYGEN SENSOR HISTIDINE KINASE NREB"/>
    <property type="match status" value="1"/>
</dbReference>
<dbReference type="GO" id="GO:0016020">
    <property type="term" value="C:membrane"/>
    <property type="evidence" value="ECO:0007669"/>
    <property type="project" value="InterPro"/>
</dbReference>
<evidence type="ECO:0000256" key="1">
    <source>
        <dbReference type="ARBA" id="ARBA00022679"/>
    </source>
</evidence>
<dbReference type="CDD" id="cd16917">
    <property type="entry name" value="HATPase_UhpB-NarQ-NarX-like"/>
    <property type="match status" value="1"/>
</dbReference>
<feature type="domain" description="Histidine kinase/HSP90-like ATPase" evidence="6">
    <location>
        <begin position="382"/>
        <end position="476"/>
    </location>
</feature>
<dbReference type="OrthoDB" id="9813412at2"/>
<evidence type="ECO:0000256" key="2">
    <source>
        <dbReference type="ARBA" id="ARBA00022777"/>
    </source>
</evidence>
<protein>
    <submittedName>
        <fullName evidence="7">Histidine kinase</fullName>
    </submittedName>
</protein>
<keyword evidence="2 7" id="KW-0418">Kinase</keyword>
<keyword evidence="4" id="KW-0175">Coiled coil</keyword>
<dbReference type="GO" id="GO:0046983">
    <property type="term" value="F:protein dimerization activity"/>
    <property type="evidence" value="ECO:0007669"/>
    <property type="project" value="InterPro"/>
</dbReference>
<dbReference type="Pfam" id="PF13426">
    <property type="entry name" value="PAS_9"/>
    <property type="match status" value="1"/>
</dbReference>
<dbReference type="STRING" id="709839.TSA66_12235"/>
<dbReference type="Pfam" id="PF02518">
    <property type="entry name" value="HATPase_c"/>
    <property type="match status" value="1"/>
</dbReference>
<proteinExistence type="predicted"/>
<evidence type="ECO:0000313" key="7">
    <source>
        <dbReference type="EMBL" id="KIF81408.1"/>
    </source>
</evidence>
<evidence type="ECO:0000313" key="8">
    <source>
        <dbReference type="Proteomes" id="UP000031572"/>
    </source>
</evidence>
<dbReference type="SMART" id="SM00387">
    <property type="entry name" value="HATPase_c"/>
    <property type="match status" value="1"/>
</dbReference>
<organism evidence="7 8">
    <name type="scientific">Noviherbaspirillum autotrophicum</name>
    <dbReference type="NCBI Taxonomy" id="709839"/>
    <lineage>
        <taxon>Bacteria</taxon>
        <taxon>Pseudomonadati</taxon>
        <taxon>Pseudomonadota</taxon>
        <taxon>Betaproteobacteria</taxon>
        <taxon>Burkholderiales</taxon>
        <taxon>Oxalobacteraceae</taxon>
        <taxon>Noviherbaspirillum</taxon>
    </lineage>
</organism>
<evidence type="ECO:0000256" key="4">
    <source>
        <dbReference type="SAM" id="Coils"/>
    </source>
</evidence>
<dbReference type="CDD" id="cd00130">
    <property type="entry name" value="PAS"/>
    <property type="match status" value="1"/>
</dbReference>
<dbReference type="Proteomes" id="UP000031572">
    <property type="component" value="Unassembled WGS sequence"/>
</dbReference>
<dbReference type="InterPro" id="IPR035965">
    <property type="entry name" value="PAS-like_dom_sf"/>
</dbReference>
<dbReference type="InterPro" id="IPR003594">
    <property type="entry name" value="HATPase_dom"/>
</dbReference>
<dbReference type="InterPro" id="IPR050482">
    <property type="entry name" value="Sensor_HK_TwoCompSys"/>
</dbReference>
<name>A0A0C1Y2V7_9BURK</name>
<feature type="coiled-coil region" evidence="4">
    <location>
        <begin position="250"/>
        <end position="277"/>
    </location>
</feature>
<gene>
    <name evidence="7" type="ORF">TSA66_12235</name>
</gene>
<feature type="domain" description="PAS" evidence="5">
    <location>
        <begin position="131"/>
        <end position="203"/>
    </location>
</feature>
<dbReference type="InterPro" id="IPR036890">
    <property type="entry name" value="HATPase_C_sf"/>
</dbReference>
<keyword evidence="1" id="KW-0808">Transferase</keyword>
<dbReference type="Gene3D" id="3.30.450.20">
    <property type="entry name" value="PAS domain"/>
    <property type="match status" value="2"/>
</dbReference>
<dbReference type="PANTHER" id="PTHR24421">
    <property type="entry name" value="NITRATE/NITRITE SENSOR PROTEIN NARX-RELATED"/>
    <property type="match status" value="1"/>
</dbReference>
<dbReference type="AlphaFoldDB" id="A0A0C1Y2V7"/>
<dbReference type="InterPro" id="IPR011712">
    <property type="entry name" value="Sig_transdc_His_kin_sub3_dim/P"/>
</dbReference>
<evidence type="ECO:0000256" key="3">
    <source>
        <dbReference type="ARBA" id="ARBA00023012"/>
    </source>
</evidence>
<dbReference type="Gene3D" id="3.30.565.10">
    <property type="entry name" value="Histidine kinase-like ATPase, C-terminal domain"/>
    <property type="match status" value="1"/>
</dbReference>
<dbReference type="NCBIfam" id="TIGR00229">
    <property type="entry name" value="sensory_box"/>
    <property type="match status" value="1"/>
</dbReference>
<keyword evidence="8" id="KW-1185">Reference proteome</keyword>
<dbReference type="Pfam" id="PF07730">
    <property type="entry name" value="HisKA_3"/>
    <property type="match status" value="1"/>
</dbReference>
<accession>A0A0C1Y2V7</accession>
<dbReference type="SUPFAM" id="SSF55874">
    <property type="entry name" value="ATPase domain of HSP90 chaperone/DNA topoisomerase II/histidine kinase"/>
    <property type="match status" value="1"/>
</dbReference>
<evidence type="ECO:0000259" key="6">
    <source>
        <dbReference type="SMART" id="SM00387"/>
    </source>
</evidence>
<sequence>MMRAEWLPIIMQGSFSEIYIADCATLHFVQVNKAARRNLGYTAHELASMTLRDVARCLPDDTLQRALLPLAHRQAKPTSLDTSFTRKDGTTYPVELRLFCHAIGASPVYIAIGNDVSARRDSAQALHSSEARFRAIASHAPGLFFQILQRPDGGISFPYVSAGCHALLGIGAERLRADSALFFDLILPEDSPSCFESMAASAASMKQWNWEGRIRIEKWKDIKWINLRSTPRLLPDGVQWEGFMTNITQSKQEQAEIRRSRAQLAELSAHIDKVKEEERQRIAREIHDDLGGNLTAIKMALALVKNRLPPDDAVLTGKATYVEELVDRTIEAAHRISADLRPSLLDFGLVAAIEWQAREFEKQLGIPCKFSSNKKEITLPPDRATALFRIFQEALTNIGKHAGATRVSVRLVRSNRSVCMEIADDGTGISPADRLKPQSFGIRGMAERASALGGQLFVSDGPAGGTVVEIRIPLSE</sequence>
<feature type="domain" description="PAS" evidence="5">
    <location>
        <begin position="5"/>
        <end position="72"/>
    </location>
</feature>
<keyword evidence="3" id="KW-0902">Two-component regulatory system</keyword>
<dbReference type="EMBL" id="JWJG01000028">
    <property type="protein sequence ID" value="KIF81408.1"/>
    <property type="molecule type" value="Genomic_DNA"/>
</dbReference>
<reference evidence="7 8" key="1">
    <citation type="submission" date="2014-12" db="EMBL/GenBank/DDBJ databases">
        <title>Denitrispirillum autotrophicum gen. nov., sp. nov., Denitrifying, Facultatively Autotrophic Bacteria Isolated from Rice Paddy Soil.</title>
        <authorList>
            <person name="Ishii S."/>
            <person name="Ashida N."/>
            <person name="Ohno H."/>
            <person name="Otsuka S."/>
            <person name="Yokota A."/>
            <person name="Senoo K."/>
        </authorList>
    </citation>
    <scope>NUCLEOTIDE SEQUENCE [LARGE SCALE GENOMIC DNA]</scope>
    <source>
        <strain evidence="7 8">TSA66</strain>
    </source>
</reference>
<dbReference type="RefSeq" id="WP_040040236.1">
    <property type="nucleotide sequence ID" value="NZ_JWJG01000028.1"/>
</dbReference>
<dbReference type="SUPFAM" id="SSF55785">
    <property type="entry name" value="PYP-like sensor domain (PAS domain)"/>
    <property type="match status" value="2"/>
</dbReference>
<evidence type="ECO:0000259" key="5">
    <source>
        <dbReference type="SMART" id="SM00091"/>
    </source>
</evidence>
<comment type="caution">
    <text evidence="7">The sequence shown here is derived from an EMBL/GenBank/DDBJ whole genome shotgun (WGS) entry which is preliminary data.</text>
</comment>